<dbReference type="KEGG" id="sre:PTSG_10585"/>
<dbReference type="eggNOG" id="ENOG502SWA2">
    <property type="taxonomic scope" value="Eukaryota"/>
</dbReference>
<protein>
    <submittedName>
        <fullName evidence="1">Uncharacterized protein</fullName>
    </submittedName>
</protein>
<evidence type="ECO:0000313" key="2">
    <source>
        <dbReference type="Proteomes" id="UP000007799"/>
    </source>
</evidence>
<gene>
    <name evidence="1" type="ORF">PTSG_10585</name>
</gene>
<dbReference type="GeneID" id="16068646"/>
<accession>F2URS5</accession>
<dbReference type="RefSeq" id="XP_004988120.1">
    <property type="nucleotide sequence ID" value="XM_004988063.1"/>
</dbReference>
<evidence type="ECO:0000313" key="1">
    <source>
        <dbReference type="EMBL" id="EGD80330.1"/>
    </source>
</evidence>
<reference evidence="1" key="1">
    <citation type="submission" date="2009-08" db="EMBL/GenBank/DDBJ databases">
        <title>Annotation of Salpingoeca rosetta.</title>
        <authorList>
            <consortium name="The Broad Institute Genome Sequencing Platform"/>
            <person name="Russ C."/>
            <person name="Cuomo C."/>
            <person name="Burger G."/>
            <person name="Gray M.W."/>
            <person name="Holland P.W.H."/>
            <person name="King N."/>
            <person name="Lang F.B.F."/>
            <person name="Roger A.J."/>
            <person name="Ruiz-Trillo I."/>
            <person name="Young S.K."/>
            <person name="Zeng Q."/>
            <person name="Gargeya S."/>
            <person name="Alvarado L."/>
            <person name="Berlin A."/>
            <person name="Chapman S.B."/>
            <person name="Chen Z."/>
            <person name="Freedman E."/>
            <person name="Gellesch M."/>
            <person name="Goldberg J."/>
            <person name="Griggs A."/>
            <person name="Gujja S."/>
            <person name="Heilman E."/>
            <person name="Heiman D."/>
            <person name="Howarth C."/>
            <person name="Mehta T."/>
            <person name="Neiman D."/>
            <person name="Pearson M."/>
            <person name="Roberts A."/>
            <person name="Saif S."/>
            <person name="Shea T."/>
            <person name="Shenoy N."/>
            <person name="Sisk P."/>
            <person name="Stolte C."/>
            <person name="Sykes S."/>
            <person name="White J."/>
            <person name="Yandava C."/>
            <person name="Haas B."/>
            <person name="Nusbaum C."/>
            <person name="Birren B."/>
        </authorList>
    </citation>
    <scope>NUCLEOTIDE SEQUENCE [LARGE SCALE GENOMIC DNA]</scope>
    <source>
        <strain evidence="1">ATCC 50818</strain>
    </source>
</reference>
<dbReference type="InParanoid" id="F2URS5"/>
<keyword evidence="2" id="KW-1185">Reference proteome</keyword>
<dbReference type="STRING" id="946362.F2URS5"/>
<sequence length="178" mass="19257">MSATDMAFSSASARMAAFVVAAALLVANFGVSDAILDLGDELTLEDFLADAGIDGCVMLTPSSTGYHFERGQASGLSRSRCTLGGACQCRQFEACDTGDCLKVYRCNDTESNGCVAVSSCVQTTFDTTFEVTVDCREPLDERDEDGIDFFGMRWKQALAEDCNIGRVCRVQRRHSSHD</sequence>
<dbReference type="Proteomes" id="UP000007799">
    <property type="component" value="Unassembled WGS sequence"/>
</dbReference>
<dbReference type="AlphaFoldDB" id="F2URS5"/>
<organism evidence="2">
    <name type="scientific">Salpingoeca rosetta (strain ATCC 50818 / BSB-021)</name>
    <dbReference type="NCBI Taxonomy" id="946362"/>
    <lineage>
        <taxon>Eukaryota</taxon>
        <taxon>Choanoflagellata</taxon>
        <taxon>Craspedida</taxon>
        <taxon>Salpingoecidae</taxon>
        <taxon>Salpingoeca</taxon>
    </lineage>
</organism>
<dbReference type="EMBL" id="GL832992">
    <property type="protein sequence ID" value="EGD80330.1"/>
    <property type="molecule type" value="Genomic_DNA"/>
</dbReference>
<proteinExistence type="predicted"/>
<name>F2URS5_SALR5</name>